<dbReference type="Proteomes" id="UP001239111">
    <property type="component" value="Chromosome 4"/>
</dbReference>
<proteinExistence type="predicted"/>
<protein>
    <submittedName>
        <fullName evidence="1">Uncharacterized protein</fullName>
    </submittedName>
</protein>
<keyword evidence="2" id="KW-1185">Reference proteome</keyword>
<reference evidence="1" key="1">
    <citation type="submission" date="2023-04" db="EMBL/GenBank/DDBJ databases">
        <title>A chromosome-level genome assembly of the parasitoid wasp Eretmocerus hayati.</title>
        <authorList>
            <person name="Zhong Y."/>
            <person name="Liu S."/>
            <person name="Liu Y."/>
        </authorList>
    </citation>
    <scope>NUCLEOTIDE SEQUENCE</scope>
    <source>
        <strain evidence="1">ZJU_SS_LIU_2023</strain>
    </source>
</reference>
<evidence type="ECO:0000313" key="2">
    <source>
        <dbReference type="Proteomes" id="UP001239111"/>
    </source>
</evidence>
<accession>A0ACC2N2C4</accession>
<dbReference type="EMBL" id="CM056744">
    <property type="protein sequence ID" value="KAJ8665128.1"/>
    <property type="molecule type" value="Genomic_DNA"/>
</dbReference>
<sequence>MKTSVLFIVAVAALSQASPQVFLKSEWQKFKSDHVKTYSSNVEEQLRMNIFVENHKKVAAHNAKYEKGLVTYKLAINKFSDMLPEEFAVKYTGAKFTPETLQAFRKNAAATFLAPANVEVPKSVDWRGEGAVTPVKNQGACGSCWAFSTTGSVEGQHFRKTGKLVSLSEQQLIDCSDKYGNQGCNGGLMVPAFEYIIDNEGIDTEESYPYEAEDGKCRFNPSNIGANITGYNDIEEGDEEDLKSAVATVGPVSVGIYASEKFMAYDSGVFEDEDCHYYGPNHAVLVVGYGTTDKGRDYWLVKNSWGKDWGDNGYVKMVRNKNNSCHIASVASYPTMK</sequence>
<organism evidence="1 2">
    <name type="scientific">Eretmocerus hayati</name>
    <dbReference type="NCBI Taxonomy" id="131215"/>
    <lineage>
        <taxon>Eukaryota</taxon>
        <taxon>Metazoa</taxon>
        <taxon>Ecdysozoa</taxon>
        <taxon>Arthropoda</taxon>
        <taxon>Hexapoda</taxon>
        <taxon>Insecta</taxon>
        <taxon>Pterygota</taxon>
        <taxon>Neoptera</taxon>
        <taxon>Endopterygota</taxon>
        <taxon>Hymenoptera</taxon>
        <taxon>Apocrita</taxon>
        <taxon>Proctotrupomorpha</taxon>
        <taxon>Chalcidoidea</taxon>
        <taxon>Aphelinidae</taxon>
        <taxon>Aphelininae</taxon>
        <taxon>Eretmocerus</taxon>
    </lineage>
</organism>
<gene>
    <name evidence="1" type="ORF">QAD02_006790</name>
</gene>
<comment type="caution">
    <text evidence="1">The sequence shown here is derived from an EMBL/GenBank/DDBJ whole genome shotgun (WGS) entry which is preliminary data.</text>
</comment>
<name>A0ACC2N2C4_9HYME</name>
<evidence type="ECO:0000313" key="1">
    <source>
        <dbReference type="EMBL" id="KAJ8665128.1"/>
    </source>
</evidence>